<feature type="domain" description="PIN" evidence="1">
    <location>
        <begin position="2"/>
        <end position="124"/>
    </location>
</feature>
<evidence type="ECO:0000313" key="3">
    <source>
        <dbReference type="Proteomes" id="UP001063698"/>
    </source>
</evidence>
<evidence type="ECO:0000259" key="1">
    <source>
        <dbReference type="Pfam" id="PF01850"/>
    </source>
</evidence>
<name>A0A977K9W4_9CREN</name>
<organism evidence="2 3">
    <name type="scientific">Ignicoccus pacificus DSM 13166</name>
    <dbReference type="NCBI Taxonomy" id="940294"/>
    <lineage>
        <taxon>Archaea</taxon>
        <taxon>Thermoproteota</taxon>
        <taxon>Thermoprotei</taxon>
        <taxon>Desulfurococcales</taxon>
        <taxon>Desulfurococcaceae</taxon>
        <taxon>Ignicoccus</taxon>
    </lineage>
</organism>
<evidence type="ECO:0000313" key="2">
    <source>
        <dbReference type="EMBL" id="UXD21728.1"/>
    </source>
</evidence>
<dbReference type="PANTHER" id="PTHR42188">
    <property type="entry name" value="23S RRNA-SPECIFIC ENDONUCLEASE VAPC20"/>
    <property type="match status" value="1"/>
</dbReference>
<dbReference type="AlphaFoldDB" id="A0A977K9W4"/>
<dbReference type="SUPFAM" id="SSF88723">
    <property type="entry name" value="PIN domain-like"/>
    <property type="match status" value="1"/>
</dbReference>
<dbReference type="PANTHER" id="PTHR42188:SF1">
    <property type="entry name" value="23S RRNA-SPECIFIC ENDONUCLEASE VAPC20"/>
    <property type="match status" value="1"/>
</dbReference>
<accession>A0A977K9W4</accession>
<dbReference type="InterPro" id="IPR002716">
    <property type="entry name" value="PIN_dom"/>
</dbReference>
<reference evidence="2" key="1">
    <citation type="submission" date="2013-11" db="EMBL/GenBank/DDBJ databases">
        <title>Comparative genomics of Ignicoccus.</title>
        <authorList>
            <person name="Podar M."/>
        </authorList>
    </citation>
    <scope>NUCLEOTIDE SEQUENCE</scope>
    <source>
        <strain evidence="2">DSM 13166</strain>
    </source>
</reference>
<dbReference type="Gene3D" id="3.40.50.1010">
    <property type="entry name" value="5'-nuclease"/>
    <property type="match status" value="1"/>
</dbReference>
<dbReference type="Proteomes" id="UP001063698">
    <property type="component" value="Chromosome"/>
</dbReference>
<dbReference type="Pfam" id="PF01850">
    <property type="entry name" value="PIN"/>
    <property type="match status" value="1"/>
</dbReference>
<dbReference type="GO" id="GO:0016075">
    <property type="term" value="P:rRNA catabolic process"/>
    <property type="evidence" value="ECO:0007669"/>
    <property type="project" value="TreeGrafter"/>
</dbReference>
<dbReference type="InterPro" id="IPR039018">
    <property type="entry name" value="VapC20-like"/>
</dbReference>
<dbReference type="InterPro" id="IPR029060">
    <property type="entry name" value="PIN-like_dom_sf"/>
</dbReference>
<proteinExistence type="predicted"/>
<dbReference type="KEGG" id="ipc:IPA_07290"/>
<protein>
    <submittedName>
        <fullName evidence="2">Nucleotide-binding protein</fullName>
    </submittedName>
</protein>
<dbReference type="EMBL" id="CP006868">
    <property type="protein sequence ID" value="UXD21728.1"/>
    <property type="molecule type" value="Genomic_DNA"/>
</dbReference>
<sequence length="133" mass="15046">MILLDTGVILAAFNKRDVNHSKCKRLMVRILKGELGVPAVTDYVIDEVLSYASRRLGREGCLKLGSLFFEKNAFRVIPTTLDIVIKAWEIYKERAPALSFTDSTLLQVAKTYKVDYLVTLDRRLGVLYPSMSC</sequence>
<gene>
    <name evidence="2" type="ORF">IPA_07290</name>
</gene>
<keyword evidence="3" id="KW-1185">Reference proteome</keyword>
<dbReference type="GO" id="GO:0004521">
    <property type="term" value="F:RNA endonuclease activity"/>
    <property type="evidence" value="ECO:0007669"/>
    <property type="project" value="InterPro"/>
</dbReference>